<evidence type="ECO:0000256" key="2">
    <source>
        <dbReference type="ARBA" id="ARBA00023242"/>
    </source>
</evidence>
<comment type="function">
    <text evidence="3">Involved in ubiquitin-mediated protein degradation. Regulatory factor in the ubiquitin/proteasome pathway that controls the turnover of proteasome substrates. Targets proteasomes to the nucleus and facilitates the degradation of nuclear proteins.</text>
</comment>
<dbReference type="Gene3D" id="1.20.58.1590">
    <property type="entry name" value="Tethering factor for nuclear proteasome Cut8/Sts1"/>
    <property type="match status" value="1"/>
</dbReference>
<protein>
    <recommendedName>
        <fullName evidence="3">Tethering factor for nuclear proteasome STS1</fullName>
    </recommendedName>
</protein>
<comment type="subcellular location">
    <subcellularLocation>
        <location evidence="3">Cytoplasm</location>
    </subcellularLocation>
    <subcellularLocation>
        <location evidence="3">Nucleus</location>
    </subcellularLocation>
</comment>
<gene>
    <name evidence="5" type="ORF">CROQUDRAFT_649858</name>
</gene>
<evidence type="ECO:0000256" key="4">
    <source>
        <dbReference type="SAM" id="MobiDB-lite"/>
    </source>
</evidence>
<feature type="compositionally biased region" description="Polar residues" evidence="4">
    <location>
        <begin position="33"/>
        <end position="44"/>
    </location>
</feature>
<dbReference type="AlphaFoldDB" id="A0A9P6THU3"/>
<dbReference type="InterPro" id="IPR013868">
    <property type="entry name" value="Cut8/Sts1_fam"/>
</dbReference>
<feature type="compositionally biased region" description="Basic and acidic residues" evidence="4">
    <location>
        <begin position="63"/>
        <end position="73"/>
    </location>
</feature>
<dbReference type="OrthoDB" id="10061064at2759"/>
<comment type="subunit">
    <text evidence="3">Binds the proteasome.</text>
</comment>
<dbReference type="Pfam" id="PF08559">
    <property type="entry name" value="Cut8"/>
    <property type="match status" value="1"/>
</dbReference>
<comment type="similarity">
    <text evidence="1 3">Belongs to the cut8/STS1 family.</text>
</comment>
<evidence type="ECO:0000256" key="3">
    <source>
        <dbReference type="RuleBase" id="RU368013"/>
    </source>
</evidence>
<name>A0A9P6THU3_9BASI</name>
<evidence type="ECO:0000313" key="5">
    <source>
        <dbReference type="EMBL" id="KAG0152454.1"/>
    </source>
</evidence>
<accession>A0A9P6THU3</accession>
<reference evidence="5" key="1">
    <citation type="submission" date="2013-11" db="EMBL/GenBank/DDBJ databases">
        <title>Genome sequence of the fusiform rust pathogen reveals effectors for host alternation and coevolution with pine.</title>
        <authorList>
            <consortium name="DOE Joint Genome Institute"/>
            <person name="Smith K."/>
            <person name="Pendleton A."/>
            <person name="Kubisiak T."/>
            <person name="Anderson C."/>
            <person name="Salamov A."/>
            <person name="Aerts A."/>
            <person name="Riley R."/>
            <person name="Clum A."/>
            <person name="Lindquist E."/>
            <person name="Ence D."/>
            <person name="Campbell M."/>
            <person name="Kronenberg Z."/>
            <person name="Feau N."/>
            <person name="Dhillon B."/>
            <person name="Hamelin R."/>
            <person name="Burleigh J."/>
            <person name="Smith J."/>
            <person name="Yandell M."/>
            <person name="Nelson C."/>
            <person name="Grigoriev I."/>
            <person name="Davis J."/>
        </authorList>
    </citation>
    <scope>NUCLEOTIDE SEQUENCE</scope>
    <source>
        <strain evidence="5">G11</strain>
    </source>
</reference>
<proteinExistence type="inferred from homology"/>
<dbReference type="EMBL" id="MU167208">
    <property type="protein sequence ID" value="KAG0152454.1"/>
    <property type="molecule type" value="Genomic_DNA"/>
</dbReference>
<dbReference type="GO" id="GO:0031965">
    <property type="term" value="C:nuclear membrane"/>
    <property type="evidence" value="ECO:0007669"/>
    <property type="project" value="TreeGrafter"/>
</dbReference>
<keyword evidence="6" id="KW-1185">Reference proteome</keyword>
<keyword evidence="3" id="KW-0963">Cytoplasm</keyword>
<comment type="caution">
    <text evidence="5">The sequence shown here is derived from an EMBL/GenBank/DDBJ whole genome shotgun (WGS) entry which is preliminary data.</text>
</comment>
<feature type="region of interest" description="Disordered" evidence="4">
    <location>
        <begin position="28"/>
        <end position="114"/>
    </location>
</feature>
<keyword evidence="3" id="KW-0813">Transport</keyword>
<dbReference type="PANTHER" id="PTHR28032:SF1">
    <property type="entry name" value="FI02826P"/>
    <property type="match status" value="1"/>
</dbReference>
<dbReference type="GO" id="GO:0031144">
    <property type="term" value="P:proteasome localization"/>
    <property type="evidence" value="ECO:0007669"/>
    <property type="project" value="UniProtKB-UniRule"/>
</dbReference>
<dbReference type="GO" id="GO:0071630">
    <property type="term" value="P:nuclear protein quality control by the ubiquitin-proteasome system"/>
    <property type="evidence" value="ECO:0007669"/>
    <property type="project" value="UniProtKB-UniRule"/>
</dbReference>
<organism evidence="5 6">
    <name type="scientific">Cronartium quercuum f. sp. fusiforme G11</name>
    <dbReference type="NCBI Taxonomy" id="708437"/>
    <lineage>
        <taxon>Eukaryota</taxon>
        <taxon>Fungi</taxon>
        <taxon>Dikarya</taxon>
        <taxon>Basidiomycota</taxon>
        <taxon>Pucciniomycotina</taxon>
        <taxon>Pucciniomycetes</taxon>
        <taxon>Pucciniales</taxon>
        <taxon>Coleosporiaceae</taxon>
        <taxon>Cronartium</taxon>
    </lineage>
</organism>
<feature type="compositionally biased region" description="Polar residues" evidence="4">
    <location>
        <begin position="74"/>
        <end position="83"/>
    </location>
</feature>
<dbReference type="Proteomes" id="UP000886653">
    <property type="component" value="Unassembled WGS sequence"/>
</dbReference>
<sequence length="376" mass="42492">MTTTHSPLQPMSHQVPFRQPAVMVPLSWGFAGPSQSFAQTSTQSLKREHQPPTPSSSKNRKRYMSDEMDHEDQSVSSTRTTCPFPTKRTKKVTTNSSTSSDADMAGSASKDEEEDPIDLGKVFISLTKPELITLLHDIVARHPDLKRSIPSLLPKPTIDAISTKLTEVESRLLESIPNKRTNREEYIWNRVRWPIHEYVNECLGLLKLWTKADEGFEQAQIHTTASNQFSFLYLLTLSIKKVDSCLPPVRTDTLNSAAAQPLHTVLVPDLLQVWKQFIEKIYYITSTTGIVLSEASIEKWFGQLDELAAHEHAQFIGPIRELAKYRFGDIVRSRRSTSHYHALEHQQAGWNVPPSLPPRLTSTGYSPYGQSVDEML</sequence>
<dbReference type="GO" id="GO:0070628">
    <property type="term" value="F:proteasome binding"/>
    <property type="evidence" value="ECO:0007669"/>
    <property type="project" value="TreeGrafter"/>
</dbReference>
<dbReference type="GO" id="GO:0005737">
    <property type="term" value="C:cytoplasm"/>
    <property type="evidence" value="ECO:0007669"/>
    <property type="project" value="UniProtKB-SubCell"/>
</dbReference>
<dbReference type="InterPro" id="IPR038422">
    <property type="entry name" value="Cut8/Sts1_sf"/>
</dbReference>
<evidence type="ECO:0000256" key="1">
    <source>
        <dbReference type="ARBA" id="ARBA00006199"/>
    </source>
</evidence>
<dbReference type="GO" id="GO:0015031">
    <property type="term" value="P:protein transport"/>
    <property type="evidence" value="ECO:0007669"/>
    <property type="project" value="UniProtKB-UniRule"/>
</dbReference>
<evidence type="ECO:0000313" key="6">
    <source>
        <dbReference type="Proteomes" id="UP000886653"/>
    </source>
</evidence>
<keyword evidence="3" id="KW-0653">Protein transport</keyword>
<dbReference type="PANTHER" id="PTHR28032">
    <property type="entry name" value="FI02826P"/>
    <property type="match status" value="1"/>
</dbReference>
<keyword evidence="2 3" id="KW-0539">Nucleus</keyword>